<evidence type="ECO:0000313" key="3">
    <source>
        <dbReference type="Proteomes" id="UP000641646"/>
    </source>
</evidence>
<organism evidence="2 3">
    <name type="scientific">Aerosakkonema funiforme FACHB-1375</name>
    <dbReference type="NCBI Taxonomy" id="2949571"/>
    <lineage>
        <taxon>Bacteria</taxon>
        <taxon>Bacillati</taxon>
        <taxon>Cyanobacteriota</taxon>
        <taxon>Cyanophyceae</taxon>
        <taxon>Oscillatoriophycideae</taxon>
        <taxon>Aerosakkonematales</taxon>
        <taxon>Aerosakkonemataceae</taxon>
        <taxon>Aerosakkonema</taxon>
    </lineage>
</organism>
<evidence type="ECO:0000256" key="1">
    <source>
        <dbReference type="SAM" id="Phobius"/>
    </source>
</evidence>
<sequence length="310" mass="33570">MTHKTVVVEGRTDPPQVGTPEFKEYVDRYGDPSLDDYEQAERIKQTLIWLNSNPADRAARELEEKLTAPIRELQTRLESFEQAWLSVEWSKVQQRTNLTLLWLIFACLVYINVIHPSLKIASAPTNFIRGAVGGVLSKIPVVGNALHSNKNGDSLKLSGHWGEKAGRGDKFAGGRRIAGSPWGLREKPCPTCSKFHRGQDVPMPIGTPLYAVGKRGEKVTVKCSATNSSGGLVGYNTAPSLGNVTLSVAHLSRSKQGTYTAGEVWGASGNSGASTGPHGHFAEKVDGVLVPPRRFGIEAFLTGKTLEGLK</sequence>
<dbReference type="SUPFAM" id="SSF51261">
    <property type="entry name" value="Duplicated hybrid motif"/>
    <property type="match status" value="1"/>
</dbReference>
<dbReference type="CDD" id="cd12797">
    <property type="entry name" value="M23_peptidase"/>
    <property type="match status" value="1"/>
</dbReference>
<dbReference type="InterPro" id="IPR011055">
    <property type="entry name" value="Dup_hybrid_motif"/>
</dbReference>
<reference evidence="2" key="2">
    <citation type="submission" date="2020-08" db="EMBL/GenBank/DDBJ databases">
        <authorList>
            <person name="Chen M."/>
            <person name="Teng W."/>
            <person name="Zhao L."/>
            <person name="Hu C."/>
            <person name="Zhou Y."/>
            <person name="Han B."/>
            <person name="Song L."/>
            <person name="Shu W."/>
        </authorList>
    </citation>
    <scope>NUCLEOTIDE SEQUENCE</scope>
    <source>
        <strain evidence="2">FACHB-1375</strain>
    </source>
</reference>
<keyword evidence="1" id="KW-0812">Transmembrane</keyword>
<evidence type="ECO:0000313" key="2">
    <source>
        <dbReference type="EMBL" id="MBD2184805.1"/>
    </source>
</evidence>
<keyword evidence="3" id="KW-1185">Reference proteome</keyword>
<dbReference type="RefSeq" id="WP_190471923.1">
    <property type="nucleotide sequence ID" value="NZ_JACJPW010000095.1"/>
</dbReference>
<reference evidence="2" key="1">
    <citation type="journal article" date="2015" name="ISME J.">
        <title>Draft Genome Sequence of Streptomyces incarnatus NRRL8089, which Produces the Nucleoside Antibiotic Sinefungin.</title>
        <authorList>
            <person name="Oshima K."/>
            <person name="Hattori M."/>
            <person name="Shimizu H."/>
            <person name="Fukuda K."/>
            <person name="Nemoto M."/>
            <person name="Inagaki K."/>
            <person name="Tamura T."/>
        </authorList>
    </citation>
    <scope>NUCLEOTIDE SEQUENCE</scope>
    <source>
        <strain evidence="2">FACHB-1375</strain>
    </source>
</reference>
<dbReference type="Proteomes" id="UP000641646">
    <property type="component" value="Unassembled WGS sequence"/>
</dbReference>
<comment type="caution">
    <text evidence="2">The sequence shown here is derived from an EMBL/GenBank/DDBJ whole genome shotgun (WGS) entry which is preliminary data.</text>
</comment>
<proteinExistence type="predicted"/>
<dbReference type="AlphaFoldDB" id="A0A926ZJA2"/>
<keyword evidence="1" id="KW-1133">Transmembrane helix</keyword>
<protein>
    <submittedName>
        <fullName evidence="2">M23 family metallopeptidase</fullName>
    </submittedName>
</protein>
<name>A0A926ZJA2_9CYAN</name>
<feature type="transmembrane region" description="Helical" evidence="1">
    <location>
        <begin position="100"/>
        <end position="118"/>
    </location>
</feature>
<accession>A0A926ZJA2</accession>
<keyword evidence="1" id="KW-0472">Membrane</keyword>
<gene>
    <name evidence="2" type="ORF">H6G03_27665</name>
</gene>
<dbReference type="Gene3D" id="2.70.70.10">
    <property type="entry name" value="Glucose Permease (Domain IIA)"/>
    <property type="match status" value="1"/>
</dbReference>
<dbReference type="EMBL" id="JACJPW010000095">
    <property type="protein sequence ID" value="MBD2184805.1"/>
    <property type="molecule type" value="Genomic_DNA"/>
</dbReference>